<dbReference type="SMART" id="SM00304">
    <property type="entry name" value="HAMP"/>
    <property type="match status" value="1"/>
</dbReference>
<sequence length="528" mass="56220">MLKHLSFRMSITLVISAFFAILLVSSLAGAGALKLSNDALREMYERDTQSLAALQTSDAVLQRVRISLDSYQALYALGDAQPDLLAAARRGITESDRTFERFVQLQEADPQARAAANLLKAQRRAVVDKVVLPGLQALESMNIGSFKTLQGEGSESLAKVYEAGVNDRERAVVEVQGARYAQAQARFRRMIGLLAGASVAALVLGLFARAMLIRVVVRPVSETMTHLRRIASGDLSGEIRIEYRNEMGAVLADLKAMQDSLVDMVRSVRNGTETISVGAQEIASGNADLSRRTELQAASLERTVENVKQLTESVRTNAEHADNASQRALQASRTAVAGGQVVSEVVRTMQGIAVHSTKIAEIVRLIDSVAFQTNILALNAAVEAARAGDLGRGFAVVAHEVRNLAQRCADAAKEIKQLIDETVAKISEGSALADRAGETMKDVVSSFETVNGLTADISSAVQAQSVGIADINDAVTKMDITTQKNAALVEEVSAAATSLEGEASVLTDAVALFKLVPTFAVPGGMDSV</sequence>
<dbReference type="InterPro" id="IPR003122">
    <property type="entry name" value="Tar_rcpt_lig-bd"/>
</dbReference>
<dbReference type="InterPro" id="IPR004089">
    <property type="entry name" value="MCPsignal_dom"/>
</dbReference>
<feature type="transmembrane region" description="Helical" evidence="12">
    <location>
        <begin position="190"/>
        <end position="208"/>
    </location>
</feature>
<keyword evidence="8 12" id="KW-0472">Membrane</keyword>
<dbReference type="Pfam" id="PF00015">
    <property type="entry name" value="MCPsignal"/>
    <property type="match status" value="1"/>
</dbReference>
<dbReference type="InterPro" id="IPR004090">
    <property type="entry name" value="Chemotax_Me-accpt_rcpt"/>
</dbReference>
<evidence type="ECO:0000256" key="7">
    <source>
        <dbReference type="ARBA" id="ARBA00022989"/>
    </source>
</evidence>
<dbReference type="PRINTS" id="PR00260">
    <property type="entry name" value="CHEMTRNSDUCR"/>
</dbReference>
<comment type="similarity">
    <text evidence="10">Belongs to the methyl-accepting chemotaxis (MCP) protein family.</text>
</comment>
<dbReference type="Proteomes" id="UP000256838">
    <property type="component" value="Unassembled WGS sequence"/>
</dbReference>
<evidence type="ECO:0000313" key="16">
    <source>
        <dbReference type="Proteomes" id="UP000256838"/>
    </source>
</evidence>
<dbReference type="FunFam" id="1.10.287.950:FF:000001">
    <property type="entry name" value="Methyl-accepting chemotaxis sensory transducer"/>
    <property type="match status" value="1"/>
</dbReference>
<evidence type="ECO:0000256" key="11">
    <source>
        <dbReference type="PROSITE-ProRule" id="PRU00284"/>
    </source>
</evidence>
<keyword evidence="4" id="KW-0145">Chemotaxis</keyword>
<evidence type="ECO:0000259" key="13">
    <source>
        <dbReference type="PROSITE" id="PS50111"/>
    </source>
</evidence>
<dbReference type="AlphaFoldDB" id="A0A3D8K7C6"/>
<reference evidence="15 16" key="1">
    <citation type="submission" date="2018-08" db="EMBL/GenBank/DDBJ databases">
        <title>Paraburkholderia sp. DHOM06 isolated from forest soil.</title>
        <authorList>
            <person name="Gao Z.-H."/>
            <person name="Qiu L.-H."/>
        </authorList>
    </citation>
    <scope>NUCLEOTIDE SEQUENCE [LARGE SCALE GENOMIC DNA]</scope>
    <source>
        <strain evidence="15 16">DHOM06</strain>
    </source>
</reference>
<evidence type="ECO:0000256" key="2">
    <source>
        <dbReference type="ARBA" id="ARBA00022475"/>
    </source>
</evidence>
<dbReference type="InterPro" id="IPR051310">
    <property type="entry name" value="MCP_chemotaxis"/>
</dbReference>
<keyword evidence="2" id="KW-1003">Cell membrane</keyword>
<evidence type="ECO:0000256" key="1">
    <source>
        <dbReference type="ARBA" id="ARBA00004429"/>
    </source>
</evidence>
<dbReference type="OrthoDB" id="9806477at2"/>
<feature type="domain" description="Methyl-accepting transducer" evidence="13">
    <location>
        <begin position="271"/>
        <end position="500"/>
    </location>
</feature>
<dbReference type="PROSITE" id="PS50885">
    <property type="entry name" value="HAMP"/>
    <property type="match status" value="1"/>
</dbReference>
<dbReference type="Pfam" id="PF00672">
    <property type="entry name" value="HAMP"/>
    <property type="match status" value="1"/>
</dbReference>
<keyword evidence="6 12" id="KW-0812">Transmembrane</keyword>
<evidence type="ECO:0000256" key="3">
    <source>
        <dbReference type="ARBA" id="ARBA00022481"/>
    </source>
</evidence>
<keyword evidence="16" id="KW-1185">Reference proteome</keyword>
<evidence type="ECO:0000256" key="9">
    <source>
        <dbReference type="ARBA" id="ARBA00023224"/>
    </source>
</evidence>
<protein>
    <submittedName>
        <fullName evidence="15">HAMP domain-containing protein</fullName>
    </submittedName>
</protein>
<feature type="domain" description="HAMP" evidence="14">
    <location>
        <begin position="214"/>
        <end position="266"/>
    </location>
</feature>
<evidence type="ECO:0000256" key="8">
    <source>
        <dbReference type="ARBA" id="ARBA00023136"/>
    </source>
</evidence>
<dbReference type="GO" id="GO:0004888">
    <property type="term" value="F:transmembrane signaling receptor activity"/>
    <property type="evidence" value="ECO:0007669"/>
    <property type="project" value="InterPro"/>
</dbReference>
<dbReference type="InterPro" id="IPR035440">
    <property type="entry name" value="4HB_MCP_dom_sf"/>
</dbReference>
<organism evidence="15 16">
    <name type="scientific">Trinickia dinghuensis</name>
    <dbReference type="NCBI Taxonomy" id="2291023"/>
    <lineage>
        <taxon>Bacteria</taxon>
        <taxon>Pseudomonadati</taxon>
        <taxon>Pseudomonadota</taxon>
        <taxon>Betaproteobacteria</taxon>
        <taxon>Burkholderiales</taxon>
        <taxon>Burkholderiaceae</taxon>
        <taxon>Trinickia</taxon>
    </lineage>
</organism>
<dbReference type="SUPFAM" id="SSF58104">
    <property type="entry name" value="Methyl-accepting chemotaxis protein (MCP) signaling domain"/>
    <property type="match status" value="1"/>
</dbReference>
<dbReference type="CDD" id="cd06225">
    <property type="entry name" value="HAMP"/>
    <property type="match status" value="1"/>
</dbReference>
<dbReference type="SMART" id="SM00283">
    <property type="entry name" value="MA"/>
    <property type="match status" value="1"/>
</dbReference>
<keyword evidence="9 11" id="KW-0807">Transducer</keyword>
<dbReference type="Pfam" id="PF02203">
    <property type="entry name" value="TarH"/>
    <property type="match status" value="1"/>
</dbReference>
<keyword evidence="7 12" id="KW-1133">Transmembrane helix</keyword>
<name>A0A3D8K7C6_9BURK</name>
<proteinExistence type="inferred from homology"/>
<dbReference type="EMBL" id="QRGA01000001">
    <property type="protein sequence ID" value="RDV00785.1"/>
    <property type="molecule type" value="Genomic_DNA"/>
</dbReference>
<evidence type="ECO:0000256" key="4">
    <source>
        <dbReference type="ARBA" id="ARBA00022500"/>
    </source>
</evidence>
<dbReference type="PROSITE" id="PS50111">
    <property type="entry name" value="CHEMOTAXIS_TRANSDUC_2"/>
    <property type="match status" value="1"/>
</dbReference>
<dbReference type="PANTHER" id="PTHR43531:SF14">
    <property type="entry name" value="METHYL-ACCEPTING CHEMOTAXIS PROTEIN I-RELATED"/>
    <property type="match status" value="1"/>
</dbReference>
<dbReference type="SUPFAM" id="SSF47170">
    <property type="entry name" value="Aspartate receptor, ligand-binding domain"/>
    <property type="match status" value="1"/>
</dbReference>
<evidence type="ECO:0000256" key="12">
    <source>
        <dbReference type="SAM" id="Phobius"/>
    </source>
</evidence>
<gene>
    <name evidence="15" type="ORF">DWV00_03290</name>
</gene>
<dbReference type="InterPro" id="IPR003660">
    <property type="entry name" value="HAMP_dom"/>
</dbReference>
<keyword evidence="3" id="KW-0488">Methylation</keyword>
<accession>A0A3D8K7C6</accession>
<evidence type="ECO:0000256" key="6">
    <source>
        <dbReference type="ARBA" id="ARBA00022692"/>
    </source>
</evidence>
<dbReference type="GO" id="GO:0005886">
    <property type="term" value="C:plasma membrane"/>
    <property type="evidence" value="ECO:0007669"/>
    <property type="project" value="UniProtKB-SubCell"/>
</dbReference>
<evidence type="ECO:0000313" key="15">
    <source>
        <dbReference type="EMBL" id="RDV00785.1"/>
    </source>
</evidence>
<dbReference type="CDD" id="cd11386">
    <property type="entry name" value="MCP_signal"/>
    <property type="match status" value="1"/>
</dbReference>
<keyword evidence="5" id="KW-0997">Cell inner membrane</keyword>
<dbReference type="PANTHER" id="PTHR43531">
    <property type="entry name" value="PROTEIN ICFG"/>
    <property type="match status" value="1"/>
</dbReference>
<dbReference type="Gene3D" id="1.10.287.950">
    <property type="entry name" value="Methyl-accepting chemotaxis protein"/>
    <property type="match status" value="1"/>
</dbReference>
<evidence type="ECO:0000256" key="5">
    <source>
        <dbReference type="ARBA" id="ARBA00022519"/>
    </source>
</evidence>
<comment type="subcellular location">
    <subcellularLocation>
        <location evidence="1">Cell inner membrane</location>
        <topology evidence="1">Multi-pass membrane protein</topology>
    </subcellularLocation>
</comment>
<dbReference type="GO" id="GO:0007165">
    <property type="term" value="P:signal transduction"/>
    <property type="evidence" value="ECO:0007669"/>
    <property type="project" value="UniProtKB-KW"/>
</dbReference>
<dbReference type="GO" id="GO:0006935">
    <property type="term" value="P:chemotaxis"/>
    <property type="evidence" value="ECO:0007669"/>
    <property type="project" value="UniProtKB-KW"/>
</dbReference>
<evidence type="ECO:0000259" key="14">
    <source>
        <dbReference type="PROSITE" id="PS50885"/>
    </source>
</evidence>
<evidence type="ECO:0000256" key="10">
    <source>
        <dbReference type="ARBA" id="ARBA00029447"/>
    </source>
</evidence>
<comment type="caution">
    <text evidence="15">The sequence shown here is derived from an EMBL/GenBank/DDBJ whole genome shotgun (WGS) entry which is preliminary data.</text>
</comment>